<evidence type="ECO:0000313" key="1">
    <source>
        <dbReference type="EMBL" id="MEI5984585.1"/>
    </source>
</evidence>
<comment type="caution">
    <text evidence="1">The sequence shown here is derived from an EMBL/GenBank/DDBJ whole genome shotgun (WGS) entry which is preliminary data.</text>
</comment>
<accession>A0ABU8I5X5</accession>
<reference evidence="1 2" key="1">
    <citation type="submission" date="2024-01" db="EMBL/GenBank/DDBJ databases">
        <title>Sphingobacterium tenebrionis sp. nov., a novel endophyte isolated from tenebrio molitor intestines.</title>
        <authorList>
            <person name="Zhang C."/>
        </authorList>
    </citation>
    <scope>NUCLEOTIDE SEQUENCE [LARGE SCALE GENOMIC DNA]</scope>
    <source>
        <strain evidence="1 2">PU5-4</strain>
    </source>
</reference>
<dbReference type="Pfam" id="PF14114">
    <property type="entry name" value="DUF4286"/>
    <property type="match status" value="1"/>
</dbReference>
<keyword evidence="2" id="KW-1185">Reference proteome</keyword>
<protein>
    <submittedName>
        <fullName evidence="1">DUF4286 family protein</fullName>
    </submittedName>
</protein>
<dbReference type="InterPro" id="IPR025563">
    <property type="entry name" value="DUF4286"/>
</dbReference>
<dbReference type="RefSeq" id="WP_099366169.1">
    <property type="nucleotide sequence ID" value="NZ_JAYLLN010000012.1"/>
</dbReference>
<gene>
    <name evidence="1" type="ORF">VJ786_06710</name>
</gene>
<proteinExistence type="predicted"/>
<name>A0ABU8I5X5_9SPHI</name>
<sequence>MFLYNISIIMEDSVHHDLLVWIRTQLKAHEGKNIKFLKMLNSPHEGQTYCMQVTLNSEKEIVEFQEEVLQEIQAVIGTQFPDKAFIFDSTMQYINHE</sequence>
<dbReference type="EMBL" id="JAYLLN010000012">
    <property type="protein sequence ID" value="MEI5984585.1"/>
    <property type="molecule type" value="Genomic_DNA"/>
</dbReference>
<dbReference type="Proteomes" id="UP001363035">
    <property type="component" value="Unassembled WGS sequence"/>
</dbReference>
<organism evidence="1 2">
    <name type="scientific">Sphingobacterium tenebrionis</name>
    <dbReference type="NCBI Taxonomy" id="3111775"/>
    <lineage>
        <taxon>Bacteria</taxon>
        <taxon>Pseudomonadati</taxon>
        <taxon>Bacteroidota</taxon>
        <taxon>Sphingobacteriia</taxon>
        <taxon>Sphingobacteriales</taxon>
        <taxon>Sphingobacteriaceae</taxon>
        <taxon>Sphingobacterium</taxon>
    </lineage>
</organism>
<evidence type="ECO:0000313" key="2">
    <source>
        <dbReference type="Proteomes" id="UP001363035"/>
    </source>
</evidence>